<organism evidence="2 3">
    <name type="scientific">Flavobacterium aquariorum</name>
    <dbReference type="NCBI Taxonomy" id="2217670"/>
    <lineage>
        <taxon>Bacteria</taxon>
        <taxon>Pseudomonadati</taxon>
        <taxon>Bacteroidota</taxon>
        <taxon>Flavobacteriia</taxon>
        <taxon>Flavobacteriales</taxon>
        <taxon>Flavobacteriaceae</taxon>
        <taxon>Flavobacterium</taxon>
    </lineage>
</organism>
<dbReference type="InterPro" id="IPR037873">
    <property type="entry name" value="BamE-like"/>
</dbReference>
<dbReference type="Gene3D" id="3.30.1450.10">
    <property type="match status" value="1"/>
</dbReference>
<evidence type="ECO:0000313" key="3">
    <source>
        <dbReference type="Proteomes" id="UP000249177"/>
    </source>
</evidence>
<dbReference type="Proteomes" id="UP000249177">
    <property type="component" value="Unassembled WGS sequence"/>
</dbReference>
<gene>
    <name evidence="2" type="ORF">DOS84_03895</name>
</gene>
<keyword evidence="1" id="KW-0732">Signal</keyword>
<evidence type="ECO:0000313" key="2">
    <source>
        <dbReference type="EMBL" id="PZX94705.1"/>
    </source>
</evidence>
<evidence type="ECO:0000256" key="1">
    <source>
        <dbReference type="ARBA" id="ARBA00022729"/>
    </source>
</evidence>
<name>A0A2W7UMV8_9FLAO</name>
<reference evidence="2 3" key="1">
    <citation type="submission" date="2018-06" db="EMBL/GenBank/DDBJ databases">
        <title>Flavobacterium sp IMCC34762, genome.</title>
        <authorList>
            <person name="Joung Y."/>
            <person name="Cho J."/>
            <person name="Song J."/>
        </authorList>
    </citation>
    <scope>NUCLEOTIDE SEQUENCE [LARGE SCALE GENOMIC DNA]</scope>
    <source>
        <strain evidence="2 3">IMCC34762</strain>
    </source>
</reference>
<dbReference type="EMBL" id="QKXH01000002">
    <property type="protein sequence ID" value="PZX94705.1"/>
    <property type="molecule type" value="Genomic_DNA"/>
</dbReference>
<dbReference type="AlphaFoldDB" id="A0A2W7UMV8"/>
<accession>A0A2W7UMV8</accession>
<sequence length="77" mass="8987">MIKDLQTNYLKKGMKLNDVEKLLGENQLTGEEDSIQLQYEIYTDYGSDIDPVETKTFIVNFKADSTLINTHVYHWTK</sequence>
<comment type="caution">
    <text evidence="2">The sequence shown here is derived from an EMBL/GenBank/DDBJ whole genome shotgun (WGS) entry which is preliminary data.</text>
</comment>
<protein>
    <submittedName>
        <fullName evidence="2">Uncharacterized protein</fullName>
    </submittedName>
</protein>
<proteinExistence type="predicted"/>
<keyword evidence="3" id="KW-1185">Reference proteome</keyword>